<reference evidence="6 7" key="1">
    <citation type="submission" date="2019-03" db="EMBL/GenBank/DDBJ databases">
        <authorList>
            <person name="Kim M.K.M."/>
        </authorList>
    </citation>
    <scope>NUCLEOTIDE SEQUENCE [LARGE SCALE GENOMIC DNA]</scope>
    <source>
        <strain evidence="6 7">17J68-12</strain>
    </source>
</reference>
<keyword evidence="2 5" id="KW-0812">Transmembrane</keyword>
<comment type="caution">
    <text evidence="6">The sequence shown here is derived from an EMBL/GenBank/DDBJ whole genome shotgun (WGS) entry which is preliminary data.</text>
</comment>
<sequence>MKKITIFYWVLTSLICFMMTGSAIPNIMSDAMSVQGMHVELGYPKYFIPFIGWAKLLGVIALLLPIVPPRLKEWAYAGLAFDLTGALFSIASIGKPDWPFLFIPLALLAGSYFLYHKRRAMKQDAVSMSKRQLAVSAA</sequence>
<dbReference type="RefSeq" id="WP_131446967.1">
    <property type="nucleotide sequence ID" value="NZ_SJZI01000004.1"/>
</dbReference>
<evidence type="ECO:0000256" key="3">
    <source>
        <dbReference type="ARBA" id="ARBA00022989"/>
    </source>
</evidence>
<feature type="transmembrane region" description="Helical" evidence="5">
    <location>
        <begin position="98"/>
        <end position="115"/>
    </location>
</feature>
<dbReference type="InterPro" id="IPR016944">
    <property type="entry name" value="UCP030066"/>
</dbReference>
<feature type="transmembrane region" description="Helical" evidence="5">
    <location>
        <begin position="47"/>
        <end position="67"/>
    </location>
</feature>
<evidence type="ECO:0000256" key="5">
    <source>
        <dbReference type="SAM" id="Phobius"/>
    </source>
</evidence>
<keyword evidence="7" id="KW-1185">Reference proteome</keyword>
<gene>
    <name evidence="6" type="ORF">EPD60_03675</name>
</gene>
<comment type="subcellular location">
    <subcellularLocation>
        <location evidence="1">Membrane</location>
        <topology evidence="1">Multi-pass membrane protein</topology>
    </subcellularLocation>
</comment>
<evidence type="ECO:0000256" key="2">
    <source>
        <dbReference type="ARBA" id="ARBA00022692"/>
    </source>
</evidence>
<dbReference type="Pfam" id="PF13564">
    <property type="entry name" value="DoxX_2"/>
    <property type="match status" value="1"/>
</dbReference>
<dbReference type="InterPro" id="IPR032808">
    <property type="entry name" value="DoxX"/>
</dbReference>
<evidence type="ECO:0000313" key="7">
    <source>
        <dbReference type="Proteomes" id="UP000295334"/>
    </source>
</evidence>
<keyword evidence="4 5" id="KW-0472">Membrane</keyword>
<dbReference type="GO" id="GO:0016020">
    <property type="term" value="C:membrane"/>
    <property type="evidence" value="ECO:0007669"/>
    <property type="project" value="UniProtKB-SubCell"/>
</dbReference>
<organism evidence="6 7">
    <name type="scientific">Flaviaesturariibacter flavus</name>
    <dbReference type="NCBI Taxonomy" id="2502780"/>
    <lineage>
        <taxon>Bacteria</taxon>
        <taxon>Pseudomonadati</taxon>
        <taxon>Bacteroidota</taxon>
        <taxon>Chitinophagia</taxon>
        <taxon>Chitinophagales</taxon>
        <taxon>Chitinophagaceae</taxon>
        <taxon>Flaviaestuariibacter</taxon>
    </lineage>
</organism>
<dbReference type="EMBL" id="SJZI01000004">
    <property type="protein sequence ID" value="TCJ18611.1"/>
    <property type="molecule type" value="Genomic_DNA"/>
</dbReference>
<dbReference type="AlphaFoldDB" id="A0A4R1BMA4"/>
<name>A0A4R1BMA4_9BACT</name>
<keyword evidence="3 5" id="KW-1133">Transmembrane helix</keyword>
<dbReference type="PIRSF" id="PIRSF030066">
    <property type="entry name" value="UCP030066"/>
    <property type="match status" value="1"/>
</dbReference>
<evidence type="ECO:0000256" key="1">
    <source>
        <dbReference type="ARBA" id="ARBA00004141"/>
    </source>
</evidence>
<feature type="transmembrane region" description="Helical" evidence="5">
    <location>
        <begin position="74"/>
        <end position="92"/>
    </location>
</feature>
<accession>A0A4R1BMA4</accession>
<evidence type="ECO:0000313" key="6">
    <source>
        <dbReference type="EMBL" id="TCJ18611.1"/>
    </source>
</evidence>
<evidence type="ECO:0000256" key="4">
    <source>
        <dbReference type="ARBA" id="ARBA00023136"/>
    </source>
</evidence>
<dbReference type="Proteomes" id="UP000295334">
    <property type="component" value="Unassembled WGS sequence"/>
</dbReference>
<proteinExistence type="predicted"/>
<dbReference type="OrthoDB" id="7960583at2"/>
<protein>
    <submittedName>
        <fullName evidence="6">DoxX family protein</fullName>
    </submittedName>
</protein>